<evidence type="ECO:0000256" key="8">
    <source>
        <dbReference type="SAM" id="SignalP"/>
    </source>
</evidence>
<dbReference type="InterPro" id="IPR000170">
    <property type="entry name" value="High_potential_FeS_prot"/>
</dbReference>
<comment type="caution">
    <text evidence="10">The sequence shown here is derived from an EMBL/GenBank/DDBJ whole genome shotgun (WGS) entry which is preliminary data.</text>
</comment>
<evidence type="ECO:0000256" key="3">
    <source>
        <dbReference type="ARBA" id="ARBA00022723"/>
    </source>
</evidence>
<dbReference type="Pfam" id="PF01355">
    <property type="entry name" value="HIPIP"/>
    <property type="match status" value="1"/>
</dbReference>
<evidence type="ECO:0000256" key="7">
    <source>
        <dbReference type="RuleBase" id="RU000620"/>
    </source>
</evidence>
<evidence type="ECO:0000313" key="11">
    <source>
        <dbReference type="Proteomes" id="UP001500279"/>
    </source>
</evidence>
<keyword evidence="4 7" id="KW-0249">Electron transport</keyword>
<name>A0ABP3VEL3_9BURK</name>
<dbReference type="Proteomes" id="UP001500279">
    <property type="component" value="Unassembled WGS sequence"/>
</dbReference>
<evidence type="ECO:0000313" key="10">
    <source>
        <dbReference type="EMBL" id="GAA0756783.1"/>
    </source>
</evidence>
<accession>A0ABP3VEL3</accession>
<dbReference type="EMBL" id="BAAAEW010000023">
    <property type="protein sequence ID" value="GAA0756783.1"/>
    <property type="molecule type" value="Genomic_DNA"/>
</dbReference>
<dbReference type="PROSITE" id="PS51373">
    <property type="entry name" value="HIPIP"/>
    <property type="match status" value="1"/>
</dbReference>
<dbReference type="InterPro" id="IPR036369">
    <property type="entry name" value="HIPIP_sf"/>
</dbReference>
<evidence type="ECO:0000256" key="1">
    <source>
        <dbReference type="ARBA" id="ARBA00022448"/>
    </source>
</evidence>
<keyword evidence="2 7" id="KW-0004">4Fe-4S</keyword>
<feature type="domain" description="High potential iron-sulfur proteins family profile" evidence="9">
    <location>
        <begin position="31"/>
        <end position="109"/>
    </location>
</feature>
<dbReference type="SUPFAM" id="SSF57652">
    <property type="entry name" value="HIPIP (high potential iron protein)"/>
    <property type="match status" value="1"/>
</dbReference>
<evidence type="ECO:0000256" key="2">
    <source>
        <dbReference type="ARBA" id="ARBA00022485"/>
    </source>
</evidence>
<feature type="signal peptide" evidence="8">
    <location>
        <begin position="1"/>
        <end position="31"/>
    </location>
</feature>
<evidence type="ECO:0000256" key="4">
    <source>
        <dbReference type="ARBA" id="ARBA00022982"/>
    </source>
</evidence>
<evidence type="ECO:0000256" key="6">
    <source>
        <dbReference type="ARBA" id="ARBA00023014"/>
    </source>
</evidence>
<keyword evidence="5 7" id="KW-0408">Iron</keyword>
<feature type="chain" id="PRO_5047324122" description="High-potential iron-sulfur protein" evidence="8">
    <location>
        <begin position="32"/>
        <end position="109"/>
    </location>
</feature>
<keyword evidence="6 7" id="KW-0411">Iron-sulfur</keyword>
<gene>
    <name evidence="10" type="ORF">GCM10009107_35650</name>
</gene>
<comment type="similarity">
    <text evidence="7">Belongs to the high-potential iron-sulfur protein (HiPIP) family.</text>
</comment>
<keyword evidence="11" id="KW-1185">Reference proteome</keyword>
<protein>
    <recommendedName>
        <fullName evidence="7">High-potential iron-sulfur protein</fullName>
        <shortName evidence="7">HiPIP</shortName>
    </recommendedName>
</protein>
<organism evidence="10 11">
    <name type="scientific">Ideonella azotifigens</name>
    <dbReference type="NCBI Taxonomy" id="513160"/>
    <lineage>
        <taxon>Bacteria</taxon>
        <taxon>Pseudomonadati</taxon>
        <taxon>Pseudomonadota</taxon>
        <taxon>Betaproteobacteria</taxon>
        <taxon>Burkholderiales</taxon>
        <taxon>Sphaerotilaceae</taxon>
        <taxon>Ideonella</taxon>
    </lineage>
</organism>
<comment type="subunit">
    <text evidence="7">Homodimer.</text>
</comment>
<comment type="function">
    <text evidence="7">Specific class of high-redox-potential 4Fe-4S ferredoxins. Functions in anaerobic electron transport in most purple and in some other photosynthetic bacteria and in at least one genus (Paracoccus) of halophilic, denitrifying bacteria.</text>
</comment>
<evidence type="ECO:0000256" key="5">
    <source>
        <dbReference type="ARBA" id="ARBA00023004"/>
    </source>
</evidence>
<dbReference type="Gene3D" id="4.10.490.10">
    <property type="entry name" value="High potential iron-sulphur protein"/>
    <property type="match status" value="1"/>
</dbReference>
<keyword evidence="1 7" id="KW-0813">Transport</keyword>
<sequence length="109" mass="11417">MNRREALARVPLGTLAAFTAAATLRAGPAAAQQLSHLQEDDPTAVEIHYKRDASKVDRAKVPKYVPGQTCANCSLYAGAPGDTDGGCGLFIDKDVAAAGWCDAWDKKAG</sequence>
<keyword evidence="8" id="KW-0732">Signal</keyword>
<dbReference type="RefSeq" id="WP_231011857.1">
    <property type="nucleotide sequence ID" value="NZ_BAAAEW010000023.1"/>
</dbReference>
<reference evidence="11" key="1">
    <citation type="journal article" date="2019" name="Int. J. Syst. Evol. Microbiol.">
        <title>The Global Catalogue of Microorganisms (GCM) 10K type strain sequencing project: providing services to taxonomists for standard genome sequencing and annotation.</title>
        <authorList>
            <consortium name="The Broad Institute Genomics Platform"/>
            <consortium name="The Broad Institute Genome Sequencing Center for Infectious Disease"/>
            <person name="Wu L."/>
            <person name="Ma J."/>
        </authorList>
    </citation>
    <scope>NUCLEOTIDE SEQUENCE [LARGE SCALE GENOMIC DNA]</scope>
    <source>
        <strain evidence="11">JCM 15503</strain>
    </source>
</reference>
<evidence type="ECO:0000259" key="9">
    <source>
        <dbReference type="PROSITE" id="PS51373"/>
    </source>
</evidence>
<proteinExistence type="inferred from homology"/>
<keyword evidence="3 7" id="KW-0479">Metal-binding</keyword>